<protein>
    <submittedName>
        <fullName evidence="1">Uncharacterized protein</fullName>
    </submittedName>
</protein>
<gene>
    <name evidence="1" type="ORF">SPARVUS_LOCUS6992711</name>
</gene>
<name>A0ABN9DBC5_9NEOB</name>
<comment type="caution">
    <text evidence="1">The sequence shown here is derived from an EMBL/GenBank/DDBJ whole genome shotgun (WGS) entry which is preliminary data.</text>
</comment>
<accession>A0ABN9DBC5</accession>
<feature type="non-terminal residue" evidence="1">
    <location>
        <position position="1"/>
    </location>
</feature>
<organism evidence="1 2">
    <name type="scientific">Staurois parvus</name>
    <dbReference type="NCBI Taxonomy" id="386267"/>
    <lineage>
        <taxon>Eukaryota</taxon>
        <taxon>Metazoa</taxon>
        <taxon>Chordata</taxon>
        <taxon>Craniata</taxon>
        <taxon>Vertebrata</taxon>
        <taxon>Euteleostomi</taxon>
        <taxon>Amphibia</taxon>
        <taxon>Batrachia</taxon>
        <taxon>Anura</taxon>
        <taxon>Neobatrachia</taxon>
        <taxon>Ranoidea</taxon>
        <taxon>Ranidae</taxon>
        <taxon>Staurois</taxon>
    </lineage>
</organism>
<sequence length="75" mass="8226">VLPVPPFAATAVSHQTPDINYLPEPGHFHHSLMGRRTVLFTNSPPPCQLRHTALSSVITVKHRHPPPSKTLPAHS</sequence>
<evidence type="ECO:0000313" key="2">
    <source>
        <dbReference type="Proteomes" id="UP001162483"/>
    </source>
</evidence>
<keyword evidence="2" id="KW-1185">Reference proteome</keyword>
<proteinExistence type="predicted"/>
<evidence type="ECO:0000313" key="1">
    <source>
        <dbReference type="EMBL" id="CAI9569861.1"/>
    </source>
</evidence>
<dbReference type="EMBL" id="CATNWA010014274">
    <property type="protein sequence ID" value="CAI9569861.1"/>
    <property type="molecule type" value="Genomic_DNA"/>
</dbReference>
<reference evidence="1" key="1">
    <citation type="submission" date="2023-05" db="EMBL/GenBank/DDBJ databases">
        <authorList>
            <person name="Stuckert A."/>
        </authorList>
    </citation>
    <scope>NUCLEOTIDE SEQUENCE</scope>
</reference>
<dbReference type="Proteomes" id="UP001162483">
    <property type="component" value="Unassembled WGS sequence"/>
</dbReference>